<reference evidence="2" key="1">
    <citation type="submission" date="2022-01" db="EMBL/GenBank/DDBJ databases">
        <authorList>
            <person name="King R."/>
        </authorList>
    </citation>
    <scope>NUCLEOTIDE SEQUENCE</scope>
</reference>
<dbReference type="AlphaFoldDB" id="A0A9N9WPD2"/>
<organism evidence="2 3">
    <name type="scientific">Chironomus riparius</name>
    <dbReference type="NCBI Taxonomy" id="315576"/>
    <lineage>
        <taxon>Eukaryota</taxon>
        <taxon>Metazoa</taxon>
        <taxon>Ecdysozoa</taxon>
        <taxon>Arthropoda</taxon>
        <taxon>Hexapoda</taxon>
        <taxon>Insecta</taxon>
        <taxon>Pterygota</taxon>
        <taxon>Neoptera</taxon>
        <taxon>Endopterygota</taxon>
        <taxon>Diptera</taxon>
        <taxon>Nematocera</taxon>
        <taxon>Chironomoidea</taxon>
        <taxon>Chironomidae</taxon>
        <taxon>Chironominae</taxon>
        <taxon>Chironomus</taxon>
    </lineage>
</organism>
<dbReference type="EMBL" id="OU895877">
    <property type="protein sequence ID" value="CAG9798992.1"/>
    <property type="molecule type" value="Genomic_DNA"/>
</dbReference>
<feature type="signal peptide" evidence="1">
    <location>
        <begin position="1"/>
        <end position="22"/>
    </location>
</feature>
<dbReference type="OrthoDB" id="7788152at2759"/>
<protein>
    <submittedName>
        <fullName evidence="2">Uncharacterized protein</fullName>
    </submittedName>
</protein>
<evidence type="ECO:0000256" key="1">
    <source>
        <dbReference type="SAM" id="SignalP"/>
    </source>
</evidence>
<gene>
    <name evidence="2" type="ORF">CHIRRI_LOCUS1967</name>
</gene>
<keyword evidence="1" id="KW-0732">Signal</keyword>
<name>A0A9N9WPD2_9DIPT</name>
<feature type="chain" id="PRO_5040388349" evidence="1">
    <location>
        <begin position="23"/>
        <end position="280"/>
    </location>
</feature>
<keyword evidence="3" id="KW-1185">Reference proteome</keyword>
<proteinExistence type="predicted"/>
<evidence type="ECO:0000313" key="2">
    <source>
        <dbReference type="EMBL" id="CAG9798992.1"/>
    </source>
</evidence>
<dbReference type="Proteomes" id="UP001153620">
    <property type="component" value="Chromosome 1"/>
</dbReference>
<sequence length="280" mass="31824">MKFAVGFLSLIVIIFQVKCVSAEDESQACMIKILKEKELLNEDFSYPRQPTRCFLAAIIITAMEDGFYSKFDNEEGINADCVKSELKKKNLVYHLIKKDIIESSKTLSEEEIKSLLNENKETMKSILNSAAKACKSDDKWGGIFDDVLDIKNTTHAALESNYCCLKTSIDKNLIKIENIDVNPYNFDTSNVDCNAIIENKKNDIVRKFRAKYNESGLSQNKINCIVNNLNESNFFDTTIALKTLEKIDLEPFVRAENKRKLSNKIEAGITGIFSCMIENY</sequence>
<reference evidence="2" key="2">
    <citation type="submission" date="2022-10" db="EMBL/GenBank/DDBJ databases">
        <authorList>
            <consortium name="ENA_rothamsted_submissions"/>
            <consortium name="culmorum"/>
            <person name="King R."/>
        </authorList>
    </citation>
    <scope>NUCLEOTIDE SEQUENCE</scope>
</reference>
<accession>A0A9N9WPD2</accession>
<evidence type="ECO:0000313" key="3">
    <source>
        <dbReference type="Proteomes" id="UP001153620"/>
    </source>
</evidence>